<dbReference type="InterPro" id="IPR036179">
    <property type="entry name" value="Ig-like_dom_sf"/>
</dbReference>
<sequence>MTVTNIKKYVPGEDVILDCNIITSNHKIAWVFENEVIWTGDKLNIMSINSLRYEITEELNLRIKNTSIHDEGKYTGLLIPPSQDGKCTVTLESEQIREMKNNSNSNHSLESDGHESGQWIVYSLISMSIISSILLSLLCVLFYKYRKSHYNRSDSGIHNFASESVEMNDNPHVYNIIDENQLDDLMHDQADNVATASEGTHSSDQSDDDLIQYEKSEYLHPYHSLVPVIDAEKQDYEQIKVQNKENVYVYEDIVRIIEQIITQVHPVSEKRTFCNSDLTSPGVPKKICNTHFANKASGSSYNTNQPEQNNQFESIRVNISNVTKNCNRIPDNISLD</sequence>
<dbReference type="AlphaFoldDB" id="A0A6J8DK57"/>
<organism evidence="2 3">
    <name type="scientific">Mytilus coruscus</name>
    <name type="common">Sea mussel</name>
    <dbReference type="NCBI Taxonomy" id="42192"/>
    <lineage>
        <taxon>Eukaryota</taxon>
        <taxon>Metazoa</taxon>
        <taxon>Spiralia</taxon>
        <taxon>Lophotrochozoa</taxon>
        <taxon>Mollusca</taxon>
        <taxon>Bivalvia</taxon>
        <taxon>Autobranchia</taxon>
        <taxon>Pteriomorphia</taxon>
        <taxon>Mytilida</taxon>
        <taxon>Mytiloidea</taxon>
        <taxon>Mytilidae</taxon>
        <taxon>Mytilinae</taxon>
        <taxon>Mytilus</taxon>
    </lineage>
</organism>
<dbReference type="Proteomes" id="UP000507470">
    <property type="component" value="Unassembled WGS sequence"/>
</dbReference>
<keyword evidence="1" id="KW-1133">Transmembrane helix</keyword>
<dbReference type="SUPFAM" id="SSF48726">
    <property type="entry name" value="Immunoglobulin"/>
    <property type="match status" value="1"/>
</dbReference>
<dbReference type="Gene3D" id="2.60.40.10">
    <property type="entry name" value="Immunoglobulins"/>
    <property type="match status" value="1"/>
</dbReference>
<protein>
    <recommendedName>
        <fullName evidence="4">Ig-like domain-containing protein</fullName>
    </recommendedName>
</protein>
<dbReference type="OrthoDB" id="10015491at2759"/>
<name>A0A6J8DK57_MYTCO</name>
<evidence type="ECO:0008006" key="4">
    <source>
        <dbReference type="Google" id="ProtNLM"/>
    </source>
</evidence>
<proteinExistence type="predicted"/>
<reference evidence="2 3" key="1">
    <citation type="submission" date="2020-06" db="EMBL/GenBank/DDBJ databases">
        <authorList>
            <person name="Li R."/>
            <person name="Bekaert M."/>
        </authorList>
    </citation>
    <scope>NUCLEOTIDE SEQUENCE [LARGE SCALE GENOMIC DNA]</scope>
    <source>
        <strain evidence="3">wild</strain>
    </source>
</reference>
<evidence type="ECO:0000256" key="1">
    <source>
        <dbReference type="SAM" id="Phobius"/>
    </source>
</evidence>
<keyword evidence="3" id="KW-1185">Reference proteome</keyword>
<dbReference type="InterPro" id="IPR013783">
    <property type="entry name" value="Ig-like_fold"/>
</dbReference>
<evidence type="ECO:0000313" key="2">
    <source>
        <dbReference type="EMBL" id="CAC5408499.1"/>
    </source>
</evidence>
<dbReference type="EMBL" id="CACVKT020007548">
    <property type="protein sequence ID" value="CAC5408499.1"/>
    <property type="molecule type" value="Genomic_DNA"/>
</dbReference>
<keyword evidence="1" id="KW-0812">Transmembrane</keyword>
<gene>
    <name evidence="2" type="ORF">MCOR_41884</name>
</gene>
<keyword evidence="1" id="KW-0472">Membrane</keyword>
<feature type="transmembrane region" description="Helical" evidence="1">
    <location>
        <begin position="119"/>
        <end position="143"/>
    </location>
</feature>
<accession>A0A6J8DK57</accession>
<evidence type="ECO:0000313" key="3">
    <source>
        <dbReference type="Proteomes" id="UP000507470"/>
    </source>
</evidence>